<name>A0A4Y2AHV3_ARAVE</name>
<organism evidence="1 2">
    <name type="scientific">Araneus ventricosus</name>
    <name type="common">Orbweaver spider</name>
    <name type="synonym">Epeira ventricosa</name>
    <dbReference type="NCBI Taxonomy" id="182803"/>
    <lineage>
        <taxon>Eukaryota</taxon>
        <taxon>Metazoa</taxon>
        <taxon>Ecdysozoa</taxon>
        <taxon>Arthropoda</taxon>
        <taxon>Chelicerata</taxon>
        <taxon>Arachnida</taxon>
        <taxon>Araneae</taxon>
        <taxon>Araneomorphae</taxon>
        <taxon>Entelegynae</taxon>
        <taxon>Araneoidea</taxon>
        <taxon>Araneidae</taxon>
        <taxon>Araneus</taxon>
    </lineage>
</organism>
<dbReference type="AlphaFoldDB" id="A0A4Y2AHV3"/>
<evidence type="ECO:0000313" key="2">
    <source>
        <dbReference type="Proteomes" id="UP000499080"/>
    </source>
</evidence>
<sequence length="99" mass="11851">MVNETLLSGLVDSPFNFNKIFLRLDHLLRENRRKNEQNIHIRKQRRKSDRNDSPPFQCEEDNKLWSLPRLGIQEFICAFQALIWTLTKKQLIWVATISK</sequence>
<dbReference type="EMBL" id="BGPR01000016">
    <property type="protein sequence ID" value="GBL78544.1"/>
    <property type="molecule type" value="Genomic_DNA"/>
</dbReference>
<keyword evidence="2" id="KW-1185">Reference proteome</keyword>
<comment type="caution">
    <text evidence="1">The sequence shown here is derived from an EMBL/GenBank/DDBJ whole genome shotgun (WGS) entry which is preliminary data.</text>
</comment>
<protein>
    <submittedName>
        <fullName evidence="1">Uncharacterized protein</fullName>
    </submittedName>
</protein>
<gene>
    <name evidence="1" type="ORF">AVEN_65149_1</name>
</gene>
<dbReference type="Proteomes" id="UP000499080">
    <property type="component" value="Unassembled WGS sequence"/>
</dbReference>
<proteinExistence type="predicted"/>
<accession>A0A4Y2AHV3</accession>
<evidence type="ECO:0000313" key="1">
    <source>
        <dbReference type="EMBL" id="GBL78544.1"/>
    </source>
</evidence>
<reference evidence="1 2" key="1">
    <citation type="journal article" date="2019" name="Sci. Rep.">
        <title>Orb-weaving spider Araneus ventricosus genome elucidates the spidroin gene catalogue.</title>
        <authorList>
            <person name="Kono N."/>
            <person name="Nakamura H."/>
            <person name="Ohtoshi R."/>
            <person name="Moran D.A.P."/>
            <person name="Shinohara A."/>
            <person name="Yoshida Y."/>
            <person name="Fujiwara M."/>
            <person name="Mori M."/>
            <person name="Tomita M."/>
            <person name="Arakawa K."/>
        </authorList>
    </citation>
    <scope>NUCLEOTIDE SEQUENCE [LARGE SCALE GENOMIC DNA]</scope>
</reference>